<dbReference type="InterPro" id="IPR000569">
    <property type="entry name" value="HECT_dom"/>
</dbReference>
<organism evidence="3 4">
    <name type="scientific">Phaedon cochleariae</name>
    <name type="common">Mustard beetle</name>
    <dbReference type="NCBI Taxonomy" id="80249"/>
    <lineage>
        <taxon>Eukaryota</taxon>
        <taxon>Metazoa</taxon>
        <taxon>Ecdysozoa</taxon>
        <taxon>Arthropoda</taxon>
        <taxon>Hexapoda</taxon>
        <taxon>Insecta</taxon>
        <taxon>Pterygota</taxon>
        <taxon>Neoptera</taxon>
        <taxon>Endopterygota</taxon>
        <taxon>Coleoptera</taxon>
        <taxon>Polyphaga</taxon>
        <taxon>Cucujiformia</taxon>
        <taxon>Chrysomeloidea</taxon>
        <taxon>Chrysomelidae</taxon>
        <taxon>Chrysomelinae</taxon>
        <taxon>Chrysomelini</taxon>
        <taxon>Phaedon</taxon>
    </lineage>
</organism>
<accession>A0A9P0DL95</accession>
<reference evidence="3" key="1">
    <citation type="submission" date="2022-01" db="EMBL/GenBank/DDBJ databases">
        <authorList>
            <person name="King R."/>
        </authorList>
    </citation>
    <scope>NUCLEOTIDE SEQUENCE</scope>
</reference>
<dbReference type="Gene3D" id="3.30.2410.10">
    <property type="entry name" value="Hect, E3 ligase catalytic domain"/>
    <property type="match status" value="1"/>
</dbReference>
<dbReference type="GO" id="GO:0009966">
    <property type="term" value="P:regulation of signal transduction"/>
    <property type="evidence" value="ECO:0007669"/>
    <property type="project" value="UniProtKB-ARBA"/>
</dbReference>
<evidence type="ECO:0000256" key="1">
    <source>
        <dbReference type="ARBA" id="ARBA00022786"/>
    </source>
</evidence>
<feature type="domain" description="HECT" evidence="2">
    <location>
        <begin position="355"/>
        <end position="581"/>
    </location>
</feature>
<dbReference type="EMBL" id="OU896722">
    <property type="protein sequence ID" value="CAH1154527.1"/>
    <property type="molecule type" value="Genomic_DNA"/>
</dbReference>
<dbReference type="SUPFAM" id="SSF56204">
    <property type="entry name" value="Hect, E3 ligase catalytic domain"/>
    <property type="match status" value="1"/>
</dbReference>
<proteinExistence type="predicted"/>
<evidence type="ECO:0000313" key="3">
    <source>
        <dbReference type="EMBL" id="CAH1154527.1"/>
    </source>
</evidence>
<name>A0A9P0DL95_PHACE</name>
<evidence type="ECO:0000259" key="2">
    <source>
        <dbReference type="Pfam" id="PF00632"/>
    </source>
</evidence>
<sequence>MIENIDCEAICAMTEDDLKEIIPAYGDRIAVKNFAKKNSSSTKQSLIEKLKAKFDSKPQKKYSRKTQISTESITKPTRIIEIGWLCMHDEENRYRQVRTLQGGGTRRVTIDKTSRCTDVLEMSKNLFFPEGVSTKGPITDFKVELVDYKSHKFDENLTVQEMYELSALGTLRFYLATIYTGKDGRTVLKDDDFIPATISTRRSARLDMRASTSSETSFTIAETSRGEASSFLSSFTPLFDEDFAAISSTGEEFVEDSNLFEFSEPATFEITKEINTLILHRGNIFEELINSVKIHGYEDFKNIKIEMILPNGNLEIAEDVGGVLRDTLTEFWESFYEKCSVGTHLKIPYLRHDSQEQEWRAIGKILANGYSTVGYFPIEIAPVFMMDCFGMEIDEEDIFLNFLKYICDTEAEIVKEAINSFDTIDMEELLEICSNYGCKWQPTKDNVKKLFNQIAAEELIQKPAFVKNCFVPELKKISSEIDLKNVYKQLEPSVKNILTLIESNKDISEAESEIMKFLRKFVKESDEKTRCSFLRYCTGSDLPTRQISIQFNDLDGVERVPVAHTCTGLLELSRSYENYVTFRSEFHSLLSSRIWVMDLV</sequence>
<keyword evidence="4" id="KW-1185">Reference proteome</keyword>
<reference evidence="3" key="2">
    <citation type="submission" date="2022-10" db="EMBL/GenBank/DDBJ databases">
        <authorList>
            <consortium name="ENA_rothamsted_submissions"/>
            <consortium name="culmorum"/>
            <person name="King R."/>
        </authorList>
    </citation>
    <scope>NUCLEOTIDE SEQUENCE</scope>
</reference>
<dbReference type="InterPro" id="IPR035983">
    <property type="entry name" value="Hect_E3_ubiquitin_ligase"/>
</dbReference>
<dbReference type="OrthoDB" id="6745199at2759"/>
<keyword evidence="1" id="KW-0833">Ubl conjugation pathway</keyword>
<gene>
    <name evidence="3" type="ORF">PHAECO_LOCUS5190</name>
</gene>
<dbReference type="Proteomes" id="UP001153737">
    <property type="component" value="Chromosome 16"/>
</dbReference>
<dbReference type="Pfam" id="PF00632">
    <property type="entry name" value="HECT"/>
    <property type="match status" value="1"/>
</dbReference>
<protein>
    <recommendedName>
        <fullName evidence="2">HECT domain-containing protein</fullName>
    </recommendedName>
</protein>
<dbReference type="AlphaFoldDB" id="A0A9P0DL95"/>
<evidence type="ECO:0000313" key="4">
    <source>
        <dbReference type="Proteomes" id="UP001153737"/>
    </source>
</evidence>
<dbReference type="GO" id="GO:0004842">
    <property type="term" value="F:ubiquitin-protein transferase activity"/>
    <property type="evidence" value="ECO:0007669"/>
    <property type="project" value="InterPro"/>
</dbReference>